<dbReference type="AlphaFoldDB" id="V4P9A9"/>
<evidence type="ECO:0000259" key="2">
    <source>
        <dbReference type="Pfam" id="PF14111"/>
    </source>
</evidence>
<gene>
    <name evidence="3" type="ORF">EUTSA_v10027586mg</name>
</gene>
<dbReference type="Pfam" id="PF14111">
    <property type="entry name" value="DUF4283"/>
    <property type="match status" value="1"/>
</dbReference>
<organism evidence="3 4">
    <name type="scientific">Eutrema salsugineum</name>
    <name type="common">Saltwater cress</name>
    <name type="synonym">Sisymbrium salsugineum</name>
    <dbReference type="NCBI Taxonomy" id="72664"/>
    <lineage>
        <taxon>Eukaryota</taxon>
        <taxon>Viridiplantae</taxon>
        <taxon>Streptophyta</taxon>
        <taxon>Embryophyta</taxon>
        <taxon>Tracheophyta</taxon>
        <taxon>Spermatophyta</taxon>
        <taxon>Magnoliopsida</taxon>
        <taxon>eudicotyledons</taxon>
        <taxon>Gunneridae</taxon>
        <taxon>Pentapetalae</taxon>
        <taxon>rosids</taxon>
        <taxon>malvids</taxon>
        <taxon>Brassicales</taxon>
        <taxon>Brassicaceae</taxon>
        <taxon>Eutremeae</taxon>
        <taxon>Eutrema</taxon>
    </lineage>
</organism>
<dbReference type="Gramene" id="ESQ56246">
    <property type="protein sequence ID" value="ESQ56246"/>
    <property type="gene ID" value="EUTSA_v10027586mg"/>
</dbReference>
<proteinExistence type="predicted"/>
<keyword evidence="4" id="KW-1185">Reference proteome</keyword>
<feature type="non-terminal residue" evidence="3">
    <location>
        <position position="1"/>
    </location>
</feature>
<feature type="compositionally biased region" description="Polar residues" evidence="1">
    <location>
        <begin position="257"/>
        <end position="276"/>
    </location>
</feature>
<feature type="domain" description="DUF4283" evidence="2">
    <location>
        <begin position="13"/>
        <end position="86"/>
    </location>
</feature>
<name>V4P9A9_EUTSA</name>
<dbReference type="Proteomes" id="UP000030689">
    <property type="component" value="Unassembled WGS sequence"/>
</dbReference>
<dbReference type="PANTHER" id="PTHR31286">
    <property type="entry name" value="GLYCINE-RICH CELL WALL STRUCTURAL PROTEIN 1.8-LIKE"/>
    <property type="match status" value="1"/>
</dbReference>
<dbReference type="OMA" id="LESAPVW"/>
<accession>V4P9A9</accession>
<dbReference type="EMBL" id="KI517384">
    <property type="protein sequence ID" value="ESQ56246.1"/>
    <property type="molecule type" value="Genomic_DNA"/>
</dbReference>
<evidence type="ECO:0000313" key="3">
    <source>
        <dbReference type="EMBL" id="ESQ56246.1"/>
    </source>
</evidence>
<dbReference type="KEGG" id="eus:EUTSA_v10027586mg"/>
<feature type="non-terminal residue" evidence="3">
    <location>
        <position position="282"/>
    </location>
</feature>
<sequence length="282" mass="31432">AGRPRVKIPNAVFERGAPSYGKIHAVLNFLWGKDRRVTIHNLTKNVFLFYISSTSLRRKVLLHELWRVGNSPFFVTKWKAEFSFNPPTLESAPVWASIRDIPFDLVTEEGLSFICRPLGKVVDVKPFSSIKSAEVKVIVDFTKPLSKELEIERQNGGIDLLRGFYPWLLPFCLACNEYGHGPSLCLRESENQVNSKGKNKAKVSEVIIPPNDPPPFVSNSILPEPQSTETQPMDLSEKNSSPVVAKADFTPHVEAASSDQTSEVPFSKEVSYSSLSAAEKSE</sequence>
<dbReference type="STRING" id="72664.V4P9A9"/>
<evidence type="ECO:0000313" key="4">
    <source>
        <dbReference type="Proteomes" id="UP000030689"/>
    </source>
</evidence>
<dbReference type="eggNOG" id="KOG1075">
    <property type="taxonomic scope" value="Eukaryota"/>
</dbReference>
<protein>
    <recommendedName>
        <fullName evidence="2">DUF4283 domain-containing protein</fullName>
    </recommendedName>
</protein>
<dbReference type="InterPro" id="IPR040256">
    <property type="entry name" value="At4g02000-like"/>
</dbReference>
<dbReference type="InterPro" id="IPR025558">
    <property type="entry name" value="DUF4283"/>
</dbReference>
<evidence type="ECO:0000256" key="1">
    <source>
        <dbReference type="SAM" id="MobiDB-lite"/>
    </source>
</evidence>
<reference evidence="3 4" key="1">
    <citation type="journal article" date="2013" name="Front. Plant Sci.">
        <title>The Reference Genome of the Halophytic Plant Eutrema salsugineum.</title>
        <authorList>
            <person name="Yang R."/>
            <person name="Jarvis D.E."/>
            <person name="Chen H."/>
            <person name="Beilstein M.A."/>
            <person name="Grimwood J."/>
            <person name="Jenkins J."/>
            <person name="Shu S."/>
            <person name="Prochnik S."/>
            <person name="Xin M."/>
            <person name="Ma C."/>
            <person name="Schmutz J."/>
            <person name="Wing R.A."/>
            <person name="Mitchell-Olds T."/>
            <person name="Schumaker K.S."/>
            <person name="Wang X."/>
        </authorList>
    </citation>
    <scope>NUCLEOTIDE SEQUENCE [LARGE SCALE GENOMIC DNA]</scope>
</reference>
<feature type="compositionally biased region" description="Polar residues" evidence="1">
    <location>
        <begin position="217"/>
        <end position="242"/>
    </location>
</feature>
<feature type="region of interest" description="Disordered" evidence="1">
    <location>
        <begin position="208"/>
        <end position="282"/>
    </location>
</feature>
<dbReference type="PANTHER" id="PTHR31286:SF159">
    <property type="entry name" value="DUF4283 DOMAIN-CONTAINING PROTEIN"/>
    <property type="match status" value="1"/>
</dbReference>